<accession>A0A6S6SR82</accession>
<evidence type="ECO:0000313" key="1">
    <source>
        <dbReference type="EMBL" id="CAA6808140.1"/>
    </source>
</evidence>
<organism evidence="1">
    <name type="scientific">uncultured Sulfurovum sp</name>
    <dbReference type="NCBI Taxonomy" id="269237"/>
    <lineage>
        <taxon>Bacteria</taxon>
        <taxon>Pseudomonadati</taxon>
        <taxon>Campylobacterota</taxon>
        <taxon>Epsilonproteobacteria</taxon>
        <taxon>Campylobacterales</taxon>
        <taxon>Sulfurovaceae</taxon>
        <taxon>Sulfurovum</taxon>
        <taxon>environmental samples</taxon>
    </lineage>
</organism>
<sequence length="155" mass="18415">MTKFNELQNQTNIQEIIKTTFDVDFPLSGDWGYSQEKATIIEHTPKDMPLNQLEHTITSIRAHLEMNITQEKNNRYAGINANEKSRETLKVKGMRFDKIHYEVTGIKEELYHAFIKEYKEKYESEDFDLNEHFQKRKQATIVREVVHFFGIKSEE</sequence>
<proteinExistence type="predicted"/>
<protein>
    <submittedName>
        <fullName evidence="1">Uncharacterized protein</fullName>
    </submittedName>
</protein>
<reference evidence="1" key="1">
    <citation type="submission" date="2020-01" db="EMBL/GenBank/DDBJ databases">
        <authorList>
            <person name="Meier V. D."/>
            <person name="Meier V D."/>
        </authorList>
    </citation>
    <scope>NUCLEOTIDE SEQUENCE</scope>
    <source>
        <strain evidence="1">HLG_WM_MAG_04</strain>
    </source>
</reference>
<dbReference type="EMBL" id="CACVAX010000018">
    <property type="protein sequence ID" value="CAA6808140.1"/>
    <property type="molecule type" value="Genomic_DNA"/>
</dbReference>
<name>A0A6S6SR82_9BACT</name>
<gene>
    <name evidence="1" type="ORF">HELGO_WM3831</name>
</gene>
<dbReference type="AlphaFoldDB" id="A0A6S6SR82"/>